<evidence type="ECO:0000313" key="13">
    <source>
        <dbReference type="Proteomes" id="UP000502415"/>
    </source>
</evidence>
<dbReference type="EMBL" id="CP051685">
    <property type="protein sequence ID" value="QJE01522.1"/>
    <property type="molecule type" value="Genomic_DNA"/>
</dbReference>
<evidence type="ECO:0000256" key="9">
    <source>
        <dbReference type="SAM" id="Phobius"/>
    </source>
</evidence>
<feature type="transmembrane region" description="Helical" evidence="9">
    <location>
        <begin position="282"/>
        <end position="303"/>
    </location>
</feature>
<reference evidence="12 13" key="1">
    <citation type="submission" date="2020-04" db="EMBL/GenBank/DDBJ databases">
        <title>Genome sequencing of novel species.</title>
        <authorList>
            <person name="Heo J."/>
            <person name="Kim S.-J."/>
            <person name="Kim J.-S."/>
            <person name="Hong S.-B."/>
            <person name="Kwon S.-W."/>
        </authorList>
    </citation>
    <scope>NUCLEOTIDE SEQUENCE [LARGE SCALE GENOMIC DNA]</scope>
    <source>
        <strain evidence="12 13">GN2-R2</strain>
    </source>
</reference>
<dbReference type="GO" id="GO:0016887">
    <property type="term" value="F:ATP hydrolysis activity"/>
    <property type="evidence" value="ECO:0007669"/>
    <property type="project" value="InterPro"/>
</dbReference>
<dbReference type="PROSITE" id="PS50929">
    <property type="entry name" value="ABC_TM1F"/>
    <property type="match status" value="1"/>
</dbReference>
<comment type="subcellular location">
    <subcellularLocation>
        <location evidence="1">Cell membrane</location>
        <topology evidence="1">Multi-pass membrane protein</topology>
    </subcellularLocation>
</comment>
<protein>
    <submittedName>
        <fullName evidence="12">Cyclic peptide export ABC transporter</fullName>
    </submittedName>
</protein>
<keyword evidence="3" id="KW-1003">Cell membrane</keyword>
<feature type="transmembrane region" description="Helical" evidence="9">
    <location>
        <begin position="63"/>
        <end position="81"/>
    </location>
</feature>
<evidence type="ECO:0000256" key="8">
    <source>
        <dbReference type="ARBA" id="ARBA00023136"/>
    </source>
</evidence>
<dbReference type="GO" id="GO:0015833">
    <property type="term" value="P:peptide transport"/>
    <property type="evidence" value="ECO:0007669"/>
    <property type="project" value="InterPro"/>
</dbReference>
<dbReference type="InterPro" id="IPR003593">
    <property type="entry name" value="AAA+_ATPase"/>
</dbReference>
<keyword evidence="5" id="KW-0547">Nucleotide-binding</keyword>
<dbReference type="GO" id="GO:0005524">
    <property type="term" value="F:ATP binding"/>
    <property type="evidence" value="ECO:0007669"/>
    <property type="project" value="UniProtKB-KW"/>
</dbReference>
<accession>A0A7Z2VZ22</accession>
<feature type="transmembrane region" description="Helical" evidence="9">
    <location>
        <begin position="142"/>
        <end position="161"/>
    </location>
</feature>
<dbReference type="GO" id="GO:0140359">
    <property type="term" value="F:ABC-type transporter activity"/>
    <property type="evidence" value="ECO:0007669"/>
    <property type="project" value="InterPro"/>
</dbReference>
<name>A0A7Z2VZ22_9BURK</name>
<dbReference type="InterPro" id="IPR003439">
    <property type="entry name" value="ABC_transporter-like_ATP-bd"/>
</dbReference>
<dbReference type="InterPro" id="IPR027417">
    <property type="entry name" value="P-loop_NTPase"/>
</dbReference>
<dbReference type="Pfam" id="PF00664">
    <property type="entry name" value="ABC_membrane"/>
    <property type="match status" value="1"/>
</dbReference>
<evidence type="ECO:0000256" key="2">
    <source>
        <dbReference type="ARBA" id="ARBA00022448"/>
    </source>
</evidence>
<dbReference type="GO" id="GO:1904680">
    <property type="term" value="F:peptide transmembrane transporter activity"/>
    <property type="evidence" value="ECO:0007669"/>
    <property type="project" value="InterPro"/>
</dbReference>
<feature type="transmembrane region" description="Helical" evidence="9">
    <location>
        <begin position="258"/>
        <end position="276"/>
    </location>
</feature>
<evidence type="ECO:0000256" key="1">
    <source>
        <dbReference type="ARBA" id="ARBA00004651"/>
    </source>
</evidence>
<dbReference type="RefSeq" id="WP_170203544.1">
    <property type="nucleotide sequence ID" value="NZ_CP051685.1"/>
</dbReference>
<organism evidence="12 13">
    <name type="scientific">Massilia forsythiae</name>
    <dbReference type="NCBI Taxonomy" id="2728020"/>
    <lineage>
        <taxon>Bacteria</taxon>
        <taxon>Pseudomonadati</taxon>
        <taxon>Pseudomonadota</taxon>
        <taxon>Betaproteobacteria</taxon>
        <taxon>Burkholderiales</taxon>
        <taxon>Oxalobacteraceae</taxon>
        <taxon>Telluria group</taxon>
        <taxon>Massilia</taxon>
    </lineage>
</organism>
<dbReference type="SUPFAM" id="SSF52540">
    <property type="entry name" value="P-loop containing nucleoside triphosphate hydrolases"/>
    <property type="match status" value="1"/>
</dbReference>
<evidence type="ECO:0000256" key="3">
    <source>
        <dbReference type="ARBA" id="ARBA00022475"/>
    </source>
</evidence>
<dbReference type="PROSITE" id="PS50893">
    <property type="entry name" value="ABC_TRANSPORTER_2"/>
    <property type="match status" value="1"/>
</dbReference>
<evidence type="ECO:0000256" key="4">
    <source>
        <dbReference type="ARBA" id="ARBA00022692"/>
    </source>
</evidence>
<dbReference type="SMART" id="SM00382">
    <property type="entry name" value="AAA"/>
    <property type="match status" value="1"/>
</dbReference>
<dbReference type="Proteomes" id="UP000502415">
    <property type="component" value="Chromosome"/>
</dbReference>
<dbReference type="GO" id="GO:0005886">
    <property type="term" value="C:plasma membrane"/>
    <property type="evidence" value="ECO:0007669"/>
    <property type="project" value="UniProtKB-SubCell"/>
</dbReference>
<dbReference type="AlphaFoldDB" id="A0A7Z2VZ22"/>
<feature type="transmembrane region" description="Helical" evidence="9">
    <location>
        <begin position="15"/>
        <end position="37"/>
    </location>
</feature>
<dbReference type="SUPFAM" id="SSF90123">
    <property type="entry name" value="ABC transporter transmembrane region"/>
    <property type="match status" value="1"/>
</dbReference>
<dbReference type="KEGG" id="mfy:HH212_17040"/>
<dbReference type="Pfam" id="PF00005">
    <property type="entry name" value="ABC_tran"/>
    <property type="match status" value="1"/>
</dbReference>
<feature type="domain" description="ABC transmembrane type-1" evidence="11">
    <location>
        <begin position="15"/>
        <end position="306"/>
    </location>
</feature>
<dbReference type="NCBIfam" id="TIGR01194">
    <property type="entry name" value="cyc_pep_trnsptr"/>
    <property type="match status" value="1"/>
</dbReference>
<gene>
    <name evidence="12" type="ORF">HH212_17040</name>
</gene>
<dbReference type="Gene3D" id="1.20.1560.10">
    <property type="entry name" value="ABC transporter type 1, transmembrane domain"/>
    <property type="match status" value="1"/>
</dbReference>
<sequence length="572" mass="63381">MKLFDAFSQKAPNKVFFSIVLGALAGVCYAFLIPTVLDSLAPDPGRYATAGSSVETIAGVEVAHYRLAAVFLLTCAFILFARSFSQIMLLRVSMDVATSLRIRIYHRIASAPIVQLERMGSPKLIAALTTDVARIVMGARMLPDLLISIVTLVGMLGFLLYMNAAVFWFVMGAIVFGVVSYQIPMYFGNRYFVRSRHVADDLQESIRALIYGAKELKLNQNKRASFFDELLIEHERKILQYDKRGFTIVRAAMNYGDLISFFVIGAVTFVFVNYHSVSSTELLGVIMALLYVTGPVTSILNFIPQVIVARVSLNKVTQILDELPEEEAEQHPVLDFDWQSIVFKDVCYQHPHAGEGSGFQVGPVSLELERGQVTFIVGGNGSGKSTLSKLMTLHYLPQSGSIRFGDVEVDPRTLVSCRQQIGAIFTDYYLFDRLLGLGGAQVQERVMGYLSALQLDHKVTIKDGRFSTLALSDGQKKRLALLVSLLEDKSLYLFDEWAADQDPVFKQVFYQTLLPELRARNKAVVVISHDDRYFDVADKVLVMEDGRLARVELVSGATRTKAALAGSVSAAA</sequence>
<keyword evidence="7 9" id="KW-1133">Transmembrane helix</keyword>
<dbReference type="InterPro" id="IPR011527">
    <property type="entry name" value="ABC1_TM_dom"/>
</dbReference>
<dbReference type="CDD" id="cd03225">
    <property type="entry name" value="ABC_cobalt_CbiO_domain1"/>
    <property type="match status" value="1"/>
</dbReference>
<dbReference type="InterPro" id="IPR039421">
    <property type="entry name" value="Type_1_exporter"/>
</dbReference>
<evidence type="ECO:0000256" key="7">
    <source>
        <dbReference type="ARBA" id="ARBA00022989"/>
    </source>
</evidence>
<evidence type="ECO:0000259" key="10">
    <source>
        <dbReference type="PROSITE" id="PS50893"/>
    </source>
</evidence>
<feature type="domain" description="ABC transporter" evidence="10">
    <location>
        <begin position="341"/>
        <end position="570"/>
    </location>
</feature>
<dbReference type="InterPro" id="IPR015856">
    <property type="entry name" value="ABC_transpr_CbiO/EcfA_su"/>
</dbReference>
<keyword evidence="2" id="KW-0813">Transport</keyword>
<dbReference type="InterPro" id="IPR005898">
    <property type="entry name" value="Cyc_pep_transpt_SyrD/YojI"/>
</dbReference>
<proteinExistence type="predicted"/>
<evidence type="ECO:0000313" key="12">
    <source>
        <dbReference type="EMBL" id="QJE01522.1"/>
    </source>
</evidence>
<evidence type="ECO:0000259" key="11">
    <source>
        <dbReference type="PROSITE" id="PS50929"/>
    </source>
</evidence>
<dbReference type="Gene3D" id="3.40.50.300">
    <property type="entry name" value="P-loop containing nucleotide triphosphate hydrolases"/>
    <property type="match status" value="1"/>
</dbReference>
<dbReference type="PANTHER" id="PTHR24221">
    <property type="entry name" value="ATP-BINDING CASSETTE SUB-FAMILY B"/>
    <property type="match status" value="1"/>
</dbReference>
<keyword evidence="13" id="KW-1185">Reference proteome</keyword>
<keyword evidence="8 9" id="KW-0472">Membrane</keyword>
<dbReference type="PANTHER" id="PTHR24221:SF503">
    <property type="entry name" value="MITOCHONDRIAL POTASSIUM CHANNEL ATP-BINDING SUBUNIT"/>
    <property type="match status" value="1"/>
</dbReference>
<evidence type="ECO:0000256" key="5">
    <source>
        <dbReference type="ARBA" id="ARBA00022741"/>
    </source>
</evidence>
<feature type="transmembrane region" description="Helical" evidence="9">
    <location>
        <begin position="167"/>
        <end position="187"/>
    </location>
</feature>
<evidence type="ECO:0000256" key="6">
    <source>
        <dbReference type="ARBA" id="ARBA00022840"/>
    </source>
</evidence>
<keyword evidence="6" id="KW-0067">ATP-binding</keyword>
<keyword evidence="4 9" id="KW-0812">Transmembrane</keyword>
<dbReference type="InterPro" id="IPR036640">
    <property type="entry name" value="ABC1_TM_sf"/>
</dbReference>